<keyword evidence="8 16" id="KW-0732">Signal</keyword>
<dbReference type="Pfam" id="PF05730">
    <property type="entry name" value="CFEM"/>
    <property type="match status" value="1"/>
</dbReference>
<protein>
    <recommendedName>
        <fullName evidence="17">CFEM domain-containing protein</fullName>
    </recommendedName>
</protein>
<dbReference type="InterPro" id="IPR049326">
    <property type="entry name" value="Rhodopsin_dom_fungi"/>
</dbReference>
<feature type="transmembrane region" description="Helical" evidence="15">
    <location>
        <begin position="151"/>
        <end position="168"/>
    </location>
</feature>
<evidence type="ECO:0000259" key="17">
    <source>
        <dbReference type="PROSITE" id="PS52012"/>
    </source>
</evidence>
<gene>
    <name evidence="18" type="ORF">CSHISOI_09447</name>
</gene>
<organism evidence="18 19">
    <name type="scientific">Colletotrichum shisoi</name>
    <dbReference type="NCBI Taxonomy" id="2078593"/>
    <lineage>
        <taxon>Eukaryota</taxon>
        <taxon>Fungi</taxon>
        <taxon>Dikarya</taxon>
        <taxon>Ascomycota</taxon>
        <taxon>Pezizomycotina</taxon>
        <taxon>Sordariomycetes</taxon>
        <taxon>Hypocreomycetidae</taxon>
        <taxon>Glomerellales</taxon>
        <taxon>Glomerellaceae</taxon>
        <taxon>Colletotrichum</taxon>
        <taxon>Colletotrichum destructivum species complex</taxon>
    </lineage>
</organism>
<feature type="signal peptide" evidence="16">
    <location>
        <begin position="1"/>
        <end position="19"/>
    </location>
</feature>
<evidence type="ECO:0000256" key="15">
    <source>
        <dbReference type="SAM" id="Phobius"/>
    </source>
</evidence>
<evidence type="ECO:0000313" key="19">
    <source>
        <dbReference type="Proteomes" id="UP000326340"/>
    </source>
</evidence>
<evidence type="ECO:0000256" key="8">
    <source>
        <dbReference type="ARBA" id="ARBA00022729"/>
    </source>
</evidence>
<dbReference type="InterPro" id="IPR052337">
    <property type="entry name" value="SAT4-like"/>
</dbReference>
<evidence type="ECO:0000256" key="10">
    <source>
        <dbReference type="ARBA" id="ARBA00023136"/>
    </source>
</evidence>
<keyword evidence="19" id="KW-1185">Reference proteome</keyword>
<dbReference type="PANTHER" id="PTHR33048:SF160">
    <property type="entry name" value="SAT4 FAMILY MEMBRANE PROTEIN"/>
    <property type="match status" value="1"/>
</dbReference>
<dbReference type="AlphaFoldDB" id="A0A5Q4BGT6"/>
<evidence type="ECO:0000256" key="14">
    <source>
        <dbReference type="PROSITE-ProRule" id="PRU01356"/>
    </source>
</evidence>
<dbReference type="PROSITE" id="PS52012">
    <property type="entry name" value="CFEM"/>
    <property type="match status" value="1"/>
</dbReference>
<evidence type="ECO:0000256" key="6">
    <source>
        <dbReference type="ARBA" id="ARBA00022622"/>
    </source>
</evidence>
<feature type="disulfide bond" evidence="14">
    <location>
        <begin position="59"/>
        <end position="90"/>
    </location>
</feature>
<dbReference type="PANTHER" id="PTHR33048">
    <property type="entry name" value="PTH11-LIKE INTEGRAL MEMBRANE PROTEIN (AFU_ORTHOLOGUE AFUA_5G11245)"/>
    <property type="match status" value="1"/>
</dbReference>
<keyword evidence="14" id="KW-0408">Iron</keyword>
<dbReference type="GO" id="GO:0098552">
    <property type="term" value="C:side of membrane"/>
    <property type="evidence" value="ECO:0007669"/>
    <property type="project" value="UniProtKB-KW"/>
</dbReference>
<evidence type="ECO:0000256" key="5">
    <source>
        <dbReference type="ARBA" id="ARBA00022525"/>
    </source>
</evidence>
<evidence type="ECO:0000256" key="11">
    <source>
        <dbReference type="ARBA" id="ARBA00023157"/>
    </source>
</evidence>
<name>A0A5Q4BGT6_9PEZI</name>
<evidence type="ECO:0000256" key="13">
    <source>
        <dbReference type="ARBA" id="ARBA00038359"/>
    </source>
</evidence>
<feature type="disulfide bond" evidence="14">
    <location>
        <begin position="55"/>
        <end position="95"/>
    </location>
</feature>
<comment type="similarity">
    <text evidence="13">Belongs to the SAT4 family.</text>
</comment>
<evidence type="ECO:0000256" key="1">
    <source>
        <dbReference type="ARBA" id="ARBA00004141"/>
    </source>
</evidence>
<evidence type="ECO:0000256" key="3">
    <source>
        <dbReference type="ARBA" id="ARBA00004613"/>
    </source>
</evidence>
<keyword evidence="14" id="KW-0479">Metal-binding</keyword>
<dbReference type="OrthoDB" id="2496787at2759"/>
<evidence type="ECO:0000256" key="2">
    <source>
        <dbReference type="ARBA" id="ARBA00004589"/>
    </source>
</evidence>
<evidence type="ECO:0000313" key="18">
    <source>
        <dbReference type="EMBL" id="TQN65976.1"/>
    </source>
</evidence>
<comment type="caution">
    <text evidence="14">Lacks conserved residue(s) required for the propagation of feature annotation.</text>
</comment>
<dbReference type="EMBL" id="PUHP01001377">
    <property type="protein sequence ID" value="TQN65976.1"/>
    <property type="molecule type" value="Genomic_DNA"/>
</dbReference>
<dbReference type="Pfam" id="PF20684">
    <property type="entry name" value="Fung_rhodopsin"/>
    <property type="match status" value="1"/>
</dbReference>
<evidence type="ECO:0000256" key="9">
    <source>
        <dbReference type="ARBA" id="ARBA00022989"/>
    </source>
</evidence>
<keyword evidence="7 15" id="KW-0812">Transmembrane</keyword>
<feature type="chain" id="PRO_5024923131" description="CFEM domain-containing protein" evidence="16">
    <location>
        <begin position="20"/>
        <end position="321"/>
    </location>
</feature>
<dbReference type="GO" id="GO:0005576">
    <property type="term" value="C:extracellular region"/>
    <property type="evidence" value="ECO:0007669"/>
    <property type="project" value="UniProtKB-SubCell"/>
</dbReference>
<comment type="similarity">
    <text evidence="4">Belongs to the RBT5 family.</text>
</comment>
<keyword evidence="11 14" id="KW-1015">Disulfide bond</keyword>
<feature type="non-terminal residue" evidence="18">
    <location>
        <position position="321"/>
    </location>
</feature>
<keyword evidence="9 15" id="KW-1133">Transmembrane helix</keyword>
<dbReference type="InterPro" id="IPR008427">
    <property type="entry name" value="Extracellular_membr_CFEM_dom"/>
</dbReference>
<keyword evidence="6" id="KW-0336">GPI-anchor</keyword>
<sequence length="321" mass="33996">MKSYAVAGLACIATGTAVASPLLPLAVPPGVATSPASTGPASEALQQTAASLPSCATGCVAAELPKSACNAADLQCICTNQQLNAAIGVCLSQNCTVVESLRKVPSFWCLFRFFRPIGLTRCPVATPEEAQNYSKTSCGVPVRRNTEQAPISWALFAVAFVAVVARILSKAPALNPAFPFGMDDWTIIAAMVALIPSDIGSQKLIELGIGKDIWTVPPENITEILLCGNITLMTFINGGVNITLDFVLFVLPVTQFITVSWTSKKKIGVSVIFLVGLFVTACSGIRLATVGRFANTQNPTYDFKEISIWSLVEMRMSVICA</sequence>
<accession>A0A5Q4BGT6</accession>
<keyword evidence="14" id="KW-0349">Heme</keyword>
<reference evidence="18 19" key="1">
    <citation type="journal article" date="2019" name="Sci. Rep.">
        <title>Colletotrichum shisoi sp. nov., an anthracnose pathogen of Perilla frutescens in Japan: molecular phylogenetic, morphological and genomic evidence.</title>
        <authorList>
            <person name="Gan P."/>
            <person name="Tsushima A."/>
            <person name="Hiroyama R."/>
            <person name="Narusaka M."/>
            <person name="Takano Y."/>
            <person name="Narusaka Y."/>
            <person name="Kawaradani M."/>
            <person name="Damm U."/>
            <person name="Shirasu K."/>
        </authorList>
    </citation>
    <scope>NUCLEOTIDE SEQUENCE [LARGE SCALE GENOMIC DNA]</scope>
    <source>
        <strain evidence="18 19">PG-2018a</strain>
    </source>
</reference>
<evidence type="ECO:0000256" key="4">
    <source>
        <dbReference type="ARBA" id="ARBA00010031"/>
    </source>
</evidence>
<evidence type="ECO:0000256" key="7">
    <source>
        <dbReference type="ARBA" id="ARBA00022692"/>
    </source>
</evidence>
<keyword evidence="6" id="KW-0325">Glycoprotein</keyword>
<evidence type="ECO:0000256" key="12">
    <source>
        <dbReference type="ARBA" id="ARBA00023288"/>
    </source>
</evidence>
<keyword evidence="12" id="KW-0449">Lipoprotein</keyword>
<dbReference type="Proteomes" id="UP000326340">
    <property type="component" value="Unassembled WGS sequence"/>
</dbReference>
<feature type="binding site" description="axial binding residue" evidence="14">
    <location>
        <position position="73"/>
    </location>
    <ligand>
        <name>heme</name>
        <dbReference type="ChEBI" id="CHEBI:30413"/>
    </ligand>
    <ligandPart>
        <name>Fe</name>
        <dbReference type="ChEBI" id="CHEBI:18248"/>
    </ligandPart>
</feature>
<keyword evidence="5" id="KW-0964">Secreted</keyword>
<keyword evidence="10 15" id="KW-0472">Membrane</keyword>
<feature type="transmembrane region" description="Helical" evidence="15">
    <location>
        <begin position="242"/>
        <end position="261"/>
    </location>
</feature>
<comment type="caution">
    <text evidence="18">The sequence shown here is derived from an EMBL/GenBank/DDBJ whole genome shotgun (WGS) entry which is preliminary data.</text>
</comment>
<dbReference type="GO" id="GO:0046872">
    <property type="term" value="F:metal ion binding"/>
    <property type="evidence" value="ECO:0007669"/>
    <property type="project" value="UniProtKB-UniRule"/>
</dbReference>
<comment type="subcellular location">
    <subcellularLocation>
        <location evidence="2">Membrane</location>
        <topology evidence="2">Lipid-anchor</topology>
        <topology evidence="2">GPI-anchor</topology>
    </subcellularLocation>
    <subcellularLocation>
        <location evidence="1">Membrane</location>
        <topology evidence="1">Multi-pass membrane protein</topology>
    </subcellularLocation>
    <subcellularLocation>
        <location evidence="3">Secreted</location>
    </subcellularLocation>
</comment>
<feature type="domain" description="CFEM" evidence="17">
    <location>
        <begin position="23"/>
        <end position="149"/>
    </location>
</feature>
<proteinExistence type="inferred from homology"/>
<evidence type="ECO:0000256" key="16">
    <source>
        <dbReference type="SAM" id="SignalP"/>
    </source>
</evidence>
<feature type="disulfide bond" evidence="14">
    <location>
        <begin position="69"/>
        <end position="76"/>
    </location>
</feature>
<feature type="transmembrane region" description="Helical" evidence="15">
    <location>
        <begin position="267"/>
        <end position="288"/>
    </location>
</feature>